<gene>
    <name evidence="3" type="ORF">PDESU_06502</name>
</gene>
<sequence>MKKMFTTLSIIAIAAGVTAAPNKNNLGPAKEENIGKVKAALPAKAPAKPKKARKILIVSRCEGFVHKNIPLGVEALKLLGEKTGAYTAVETQELDVFNDKDLAEYDAVLFMSTTRLDPTPEQRAALLKFIRGGKGIIGIHAATDNFYKWEEGAKIMGGLFCGHPWTAGCTVQVKLDEPDHPINECFHGESFKVKDEIYQFKDPYSRENQRIITSLDMDDPDTKAVKGGKADKIERTDGDFGITWVRPEGKGRVFYCSMGHNHHIFWDARILQHYLAGIQYALGDYDVPDEIK</sequence>
<dbReference type="Proteomes" id="UP000366872">
    <property type="component" value="Unassembled WGS sequence"/>
</dbReference>
<dbReference type="InterPro" id="IPR029010">
    <property type="entry name" value="ThuA-like"/>
</dbReference>
<accession>A0A6C2UCN5</accession>
<reference evidence="3 4" key="1">
    <citation type="submission" date="2019-04" db="EMBL/GenBank/DDBJ databases">
        <authorList>
            <person name="Van Vliet M D."/>
        </authorList>
    </citation>
    <scope>NUCLEOTIDE SEQUENCE [LARGE SCALE GENOMIC DNA]</scope>
    <source>
        <strain evidence="3 4">F1</strain>
    </source>
</reference>
<dbReference type="EMBL" id="CAAHFG010000005">
    <property type="protein sequence ID" value="VGO17900.1"/>
    <property type="molecule type" value="Genomic_DNA"/>
</dbReference>
<name>A0A6C2UCN5_PONDE</name>
<dbReference type="RefSeq" id="WP_136083360.1">
    <property type="nucleotide sequence ID" value="NZ_CAAHFG010000005.1"/>
</dbReference>
<dbReference type="PANTHER" id="PTHR40469">
    <property type="entry name" value="SECRETED GLYCOSYL HYDROLASE"/>
    <property type="match status" value="1"/>
</dbReference>
<protein>
    <recommendedName>
        <fullName evidence="2">ThuA-like domain-containing protein</fullName>
    </recommendedName>
</protein>
<feature type="signal peptide" evidence="1">
    <location>
        <begin position="1"/>
        <end position="19"/>
    </location>
</feature>
<feature type="chain" id="PRO_5025501808" description="ThuA-like domain-containing protein" evidence="1">
    <location>
        <begin position="20"/>
        <end position="292"/>
    </location>
</feature>
<evidence type="ECO:0000256" key="1">
    <source>
        <dbReference type="SAM" id="SignalP"/>
    </source>
</evidence>
<proteinExistence type="predicted"/>
<dbReference type="InterPro" id="IPR029062">
    <property type="entry name" value="Class_I_gatase-like"/>
</dbReference>
<evidence type="ECO:0000313" key="4">
    <source>
        <dbReference type="Proteomes" id="UP000366872"/>
    </source>
</evidence>
<keyword evidence="4" id="KW-1185">Reference proteome</keyword>
<dbReference type="SUPFAM" id="SSF52317">
    <property type="entry name" value="Class I glutamine amidotransferase-like"/>
    <property type="match status" value="1"/>
</dbReference>
<evidence type="ECO:0000313" key="3">
    <source>
        <dbReference type="EMBL" id="VGO17900.1"/>
    </source>
</evidence>
<keyword evidence="1" id="KW-0732">Signal</keyword>
<feature type="domain" description="ThuA-like" evidence="2">
    <location>
        <begin position="54"/>
        <end position="281"/>
    </location>
</feature>
<organism evidence="3 4">
    <name type="scientific">Pontiella desulfatans</name>
    <dbReference type="NCBI Taxonomy" id="2750659"/>
    <lineage>
        <taxon>Bacteria</taxon>
        <taxon>Pseudomonadati</taxon>
        <taxon>Kiritimatiellota</taxon>
        <taxon>Kiritimatiellia</taxon>
        <taxon>Kiritimatiellales</taxon>
        <taxon>Pontiellaceae</taxon>
        <taxon>Pontiella</taxon>
    </lineage>
</organism>
<dbReference type="AlphaFoldDB" id="A0A6C2UCN5"/>
<dbReference type="Gene3D" id="3.40.50.880">
    <property type="match status" value="1"/>
</dbReference>
<evidence type="ECO:0000259" key="2">
    <source>
        <dbReference type="Pfam" id="PF06283"/>
    </source>
</evidence>
<dbReference type="PANTHER" id="PTHR40469:SF2">
    <property type="entry name" value="GALACTOSE-BINDING DOMAIN-LIKE SUPERFAMILY PROTEIN"/>
    <property type="match status" value="1"/>
</dbReference>
<dbReference type="Pfam" id="PF06283">
    <property type="entry name" value="ThuA"/>
    <property type="match status" value="1"/>
</dbReference>